<protein>
    <submittedName>
        <fullName evidence="2">Uncharacterized protein</fullName>
    </submittedName>
</protein>
<sequence length="164" mass="18801">MNYLTLGSILLGATAGLSGAGYFATTYFKSDKEDAKEILDKKPEEKKFVWRYVSSGDGSHVCDFLEVGKTQREVERRRVSFEENSINCQELLPSEILLEKEGKTFFWMEGEREKVDKLLKEGELTDFQLPRADEKSENKGIEGLQRECTKEPSEGERIKIFCKN</sequence>
<evidence type="ECO:0000256" key="1">
    <source>
        <dbReference type="SAM" id="MobiDB-lite"/>
    </source>
</evidence>
<evidence type="ECO:0000313" key="2">
    <source>
        <dbReference type="EMBL" id="ADX98153.1"/>
    </source>
</evidence>
<feature type="compositionally biased region" description="Basic and acidic residues" evidence="1">
    <location>
        <begin position="131"/>
        <end position="152"/>
    </location>
</feature>
<dbReference type="EMBL" id="CP002525">
    <property type="protein sequence ID" value="ADX98153.1"/>
    <property type="molecule type" value="Genomic_DNA"/>
</dbReference>
<evidence type="ECO:0000313" key="3">
    <source>
        <dbReference type="Proteomes" id="UP000007484"/>
    </source>
</evidence>
<reference evidence="2 3" key="1">
    <citation type="journal article" date="2011" name="J. Bacteriol.">
        <title>Complete genome sequences of two hemotropic Mycoplasmas, Mycoplasma haemofelis strain Ohio2 and Mycoplasma suis strain Illinois.</title>
        <authorList>
            <person name="Messick J.B."/>
            <person name="Santos A.P."/>
            <person name="Guimaraes A.M."/>
        </authorList>
    </citation>
    <scope>NUCLEOTIDE SEQUENCE [LARGE SCALE GENOMIC DNA]</scope>
    <source>
        <strain evidence="2 3">Illinois</strain>
    </source>
</reference>
<dbReference type="AlphaFoldDB" id="F0QRN3"/>
<feature type="region of interest" description="Disordered" evidence="1">
    <location>
        <begin position="129"/>
        <end position="152"/>
    </location>
</feature>
<dbReference type="STRING" id="768700.MSU_0621"/>
<dbReference type="Proteomes" id="UP000007484">
    <property type="component" value="Chromosome"/>
</dbReference>
<proteinExistence type="predicted"/>
<dbReference type="KEGG" id="mss:MSU_0621"/>
<keyword evidence="3" id="KW-1185">Reference proteome</keyword>
<dbReference type="RefSeq" id="WP_013609996.1">
    <property type="nucleotide sequence ID" value="NC_015155.1"/>
</dbReference>
<organism evidence="2 3">
    <name type="scientific">Mycoplasma suis (strain Illinois)</name>
    <dbReference type="NCBI Taxonomy" id="768700"/>
    <lineage>
        <taxon>Bacteria</taxon>
        <taxon>Bacillati</taxon>
        <taxon>Mycoplasmatota</taxon>
        <taxon>Mollicutes</taxon>
        <taxon>Mycoplasmataceae</taxon>
        <taxon>Mycoplasma</taxon>
    </lineage>
</organism>
<gene>
    <name evidence="2" type="ordered locus">MSU_0621</name>
</gene>
<name>F0QRN3_MYCSL</name>
<accession>F0QRN3</accession>
<dbReference type="HOGENOM" id="CLU_130928_0_0_14"/>